<keyword evidence="3" id="KW-1185">Reference proteome</keyword>
<protein>
    <submittedName>
        <fullName evidence="2">Uncharacterized protein</fullName>
    </submittedName>
</protein>
<dbReference type="AlphaFoldDB" id="A0A1H0U5H2"/>
<accession>A0A1H0U5H2</accession>
<gene>
    <name evidence="2" type="ORF">SAMN05421507_111114</name>
</gene>
<organism evidence="2 3">
    <name type="scientific">Lentzea jiangxiensis</name>
    <dbReference type="NCBI Taxonomy" id="641025"/>
    <lineage>
        <taxon>Bacteria</taxon>
        <taxon>Bacillati</taxon>
        <taxon>Actinomycetota</taxon>
        <taxon>Actinomycetes</taxon>
        <taxon>Pseudonocardiales</taxon>
        <taxon>Pseudonocardiaceae</taxon>
        <taxon>Lentzea</taxon>
    </lineage>
</organism>
<keyword evidence="1" id="KW-0472">Membrane</keyword>
<reference evidence="3" key="1">
    <citation type="submission" date="2016-10" db="EMBL/GenBank/DDBJ databases">
        <authorList>
            <person name="Varghese N."/>
            <person name="Submissions S."/>
        </authorList>
    </citation>
    <scope>NUCLEOTIDE SEQUENCE [LARGE SCALE GENOMIC DNA]</scope>
    <source>
        <strain evidence="3">CGMCC 4.6609</strain>
    </source>
</reference>
<proteinExistence type="predicted"/>
<dbReference type="RefSeq" id="WP_281199648.1">
    <property type="nucleotide sequence ID" value="NZ_FNIX01000011.1"/>
</dbReference>
<keyword evidence="1" id="KW-0812">Transmembrane</keyword>
<name>A0A1H0U5H2_9PSEU</name>
<evidence type="ECO:0000313" key="3">
    <source>
        <dbReference type="Proteomes" id="UP000199691"/>
    </source>
</evidence>
<evidence type="ECO:0000313" key="2">
    <source>
        <dbReference type="EMBL" id="SDP61228.1"/>
    </source>
</evidence>
<dbReference type="EMBL" id="FNIX01000011">
    <property type="protein sequence ID" value="SDP61228.1"/>
    <property type="molecule type" value="Genomic_DNA"/>
</dbReference>
<dbReference type="Proteomes" id="UP000199691">
    <property type="component" value="Unassembled WGS sequence"/>
</dbReference>
<sequence>MQVFVDGNGGRRVAARLISLTVASGLIVFAAVVGGTLLGAW</sequence>
<keyword evidence="1" id="KW-1133">Transmembrane helix</keyword>
<feature type="transmembrane region" description="Helical" evidence="1">
    <location>
        <begin position="17"/>
        <end position="40"/>
    </location>
</feature>
<evidence type="ECO:0000256" key="1">
    <source>
        <dbReference type="SAM" id="Phobius"/>
    </source>
</evidence>